<name>A0A8S3ZQQ8_9EUPU</name>
<accession>A0A8S3ZQQ8</accession>
<dbReference type="Pfam" id="PF02709">
    <property type="entry name" value="Glyco_transf_7C"/>
    <property type="match status" value="1"/>
</dbReference>
<keyword evidence="8" id="KW-1133">Transmembrane helix</keyword>
<dbReference type="InterPro" id="IPR003859">
    <property type="entry name" value="Galactosyl_T"/>
</dbReference>
<comment type="caution">
    <text evidence="13">The sequence shown here is derived from an EMBL/GenBank/DDBJ whole genome shotgun (WGS) entry which is preliminary data.</text>
</comment>
<comment type="similarity">
    <text evidence="3">Belongs to the glycosyltransferase 7 family.</text>
</comment>
<evidence type="ECO:0000256" key="8">
    <source>
        <dbReference type="ARBA" id="ARBA00022989"/>
    </source>
</evidence>
<evidence type="ECO:0000256" key="3">
    <source>
        <dbReference type="ARBA" id="ARBA00005735"/>
    </source>
</evidence>
<feature type="domain" description="Galactosyltransferase C-terminal" evidence="11">
    <location>
        <begin position="107"/>
        <end position="184"/>
    </location>
</feature>
<evidence type="ECO:0000256" key="7">
    <source>
        <dbReference type="ARBA" id="ARBA00022968"/>
    </source>
</evidence>
<dbReference type="GO" id="GO:0016020">
    <property type="term" value="C:membrane"/>
    <property type="evidence" value="ECO:0007669"/>
    <property type="project" value="UniProtKB-SubCell"/>
</dbReference>
<dbReference type="GO" id="GO:0008378">
    <property type="term" value="F:galactosyltransferase activity"/>
    <property type="evidence" value="ECO:0007669"/>
    <property type="project" value="TreeGrafter"/>
</dbReference>
<keyword evidence="7" id="KW-0735">Signal-anchor</keyword>
<evidence type="ECO:0000256" key="10">
    <source>
        <dbReference type="ARBA" id="ARBA00023180"/>
    </source>
</evidence>
<dbReference type="InterPro" id="IPR027995">
    <property type="entry name" value="Galactosyl_T_N"/>
</dbReference>
<evidence type="ECO:0000256" key="4">
    <source>
        <dbReference type="ARBA" id="ARBA00022676"/>
    </source>
</evidence>
<dbReference type="OrthoDB" id="10016069at2759"/>
<feature type="domain" description="Galactosyltransferase N-terminal" evidence="12">
    <location>
        <begin position="2"/>
        <end position="102"/>
    </location>
</feature>
<evidence type="ECO:0000256" key="2">
    <source>
        <dbReference type="ARBA" id="ARBA00004922"/>
    </source>
</evidence>
<comment type="subcellular location">
    <subcellularLocation>
        <location evidence="1">Membrane</location>
        <topology evidence="1">Single-pass type II membrane protein</topology>
    </subcellularLocation>
</comment>
<dbReference type="PANTHER" id="PTHR19300">
    <property type="entry name" value="BETA-1,4-GALACTOSYLTRANSFERASE"/>
    <property type="match status" value="1"/>
</dbReference>
<dbReference type="CDD" id="cd00899">
    <property type="entry name" value="b4GalT"/>
    <property type="match status" value="1"/>
</dbReference>
<evidence type="ECO:0000259" key="11">
    <source>
        <dbReference type="Pfam" id="PF02709"/>
    </source>
</evidence>
<dbReference type="GO" id="GO:0005975">
    <property type="term" value="P:carbohydrate metabolic process"/>
    <property type="evidence" value="ECO:0007669"/>
    <property type="project" value="InterPro"/>
</dbReference>
<dbReference type="PANTHER" id="PTHR19300:SF57">
    <property type="entry name" value="BETA-1,4-N-ACETYLGALACTOSAMINYLTRANSFERASE"/>
    <property type="match status" value="1"/>
</dbReference>
<dbReference type="SUPFAM" id="SSF53448">
    <property type="entry name" value="Nucleotide-diphospho-sugar transferases"/>
    <property type="match status" value="1"/>
</dbReference>
<protein>
    <recommendedName>
        <fullName evidence="15">Beta-1,4-N-acetylgalactosaminyltransferase bre-4</fullName>
    </recommendedName>
</protein>
<organism evidence="13 14">
    <name type="scientific">Candidula unifasciata</name>
    <dbReference type="NCBI Taxonomy" id="100452"/>
    <lineage>
        <taxon>Eukaryota</taxon>
        <taxon>Metazoa</taxon>
        <taxon>Spiralia</taxon>
        <taxon>Lophotrochozoa</taxon>
        <taxon>Mollusca</taxon>
        <taxon>Gastropoda</taxon>
        <taxon>Heterobranchia</taxon>
        <taxon>Euthyneura</taxon>
        <taxon>Panpulmonata</taxon>
        <taxon>Eupulmonata</taxon>
        <taxon>Stylommatophora</taxon>
        <taxon>Helicina</taxon>
        <taxon>Helicoidea</taxon>
        <taxon>Geomitridae</taxon>
        <taxon>Candidula</taxon>
    </lineage>
</organism>
<sequence length="265" mass="31137">MEKGGRIRSANCTARQRLAIIIPFRNRHPHLNILLRNLIPFLRKQMADATIFIIEQAPPTTFNRGALLNIGFLEALKTADFDCFLLHDVDLVPLNDRNFYRCGDNPRHYAAAINKNRFRLRYEHYVGGVVGFSKEQYIKVNGHSNLYFGWGGEDDDLAWRILNKTYKIDRYDNMTSRYLMIKHERDKGNSKNTERRNIMKSSSRRQDVEGLNSVKYKVNSVELCHLYTWINVSLNMTEILDAAPEYTKKDMWRLLREVHNGRIQR</sequence>
<reference evidence="13" key="1">
    <citation type="submission" date="2021-04" db="EMBL/GenBank/DDBJ databases">
        <authorList>
            <consortium name="Molecular Ecology Group"/>
        </authorList>
    </citation>
    <scope>NUCLEOTIDE SEQUENCE</scope>
</reference>
<evidence type="ECO:0000313" key="14">
    <source>
        <dbReference type="Proteomes" id="UP000678393"/>
    </source>
</evidence>
<dbReference type="EMBL" id="CAJHNH020003831">
    <property type="protein sequence ID" value="CAG5130075.1"/>
    <property type="molecule type" value="Genomic_DNA"/>
</dbReference>
<evidence type="ECO:0000256" key="5">
    <source>
        <dbReference type="ARBA" id="ARBA00022679"/>
    </source>
</evidence>
<evidence type="ECO:0000256" key="9">
    <source>
        <dbReference type="ARBA" id="ARBA00023136"/>
    </source>
</evidence>
<keyword evidence="5" id="KW-0808">Transferase</keyword>
<dbReference type="AlphaFoldDB" id="A0A8S3ZQQ8"/>
<evidence type="ECO:0000256" key="1">
    <source>
        <dbReference type="ARBA" id="ARBA00004606"/>
    </source>
</evidence>
<evidence type="ECO:0008006" key="15">
    <source>
        <dbReference type="Google" id="ProtNLM"/>
    </source>
</evidence>
<dbReference type="Pfam" id="PF13733">
    <property type="entry name" value="Glyco_transf_7N"/>
    <property type="match status" value="1"/>
</dbReference>
<keyword evidence="6" id="KW-0812">Transmembrane</keyword>
<keyword evidence="4" id="KW-0328">Glycosyltransferase</keyword>
<evidence type="ECO:0000256" key="6">
    <source>
        <dbReference type="ARBA" id="ARBA00022692"/>
    </source>
</evidence>
<dbReference type="InterPro" id="IPR029044">
    <property type="entry name" value="Nucleotide-diphossugar_trans"/>
</dbReference>
<dbReference type="InterPro" id="IPR027791">
    <property type="entry name" value="Galactosyl_T_C"/>
</dbReference>
<dbReference type="PRINTS" id="PR02050">
    <property type="entry name" value="B14GALTRFASE"/>
</dbReference>
<gene>
    <name evidence="13" type="ORF">CUNI_LOCUS15633</name>
</gene>
<evidence type="ECO:0000259" key="12">
    <source>
        <dbReference type="Pfam" id="PF13733"/>
    </source>
</evidence>
<keyword evidence="9" id="KW-0472">Membrane</keyword>
<dbReference type="Proteomes" id="UP000678393">
    <property type="component" value="Unassembled WGS sequence"/>
</dbReference>
<keyword evidence="10" id="KW-0325">Glycoprotein</keyword>
<dbReference type="GO" id="GO:0005794">
    <property type="term" value="C:Golgi apparatus"/>
    <property type="evidence" value="ECO:0007669"/>
    <property type="project" value="TreeGrafter"/>
</dbReference>
<keyword evidence="14" id="KW-1185">Reference proteome</keyword>
<dbReference type="Gene3D" id="3.90.550.10">
    <property type="entry name" value="Spore Coat Polysaccharide Biosynthesis Protein SpsA, Chain A"/>
    <property type="match status" value="1"/>
</dbReference>
<evidence type="ECO:0000313" key="13">
    <source>
        <dbReference type="EMBL" id="CAG5130075.1"/>
    </source>
</evidence>
<comment type="pathway">
    <text evidence="2">Protein modification; protein glycosylation.</text>
</comment>
<proteinExistence type="inferred from homology"/>